<gene>
    <name evidence="2" type="ORF">R1flu_016064</name>
</gene>
<dbReference type="Proteomes" id="UP001605036">
    <property type="component" value="Unassembled WGS sequence"/>
</dbReference>
<evidence type="ECO:0000313" key="3">
    <source>
        <dbReference type="Proteomes" id="UP001605036"/>
    </source>
</evidence>
<comment type="caution">
    <text evidence="2">The sequence shown here is derived from an EMBL/GenBank/DDBJ whole genome shotgun (WGS) entry which is preliminary data.</text>
</comment>
<feature type="region of interest" description="Disordered" evidence="1">
    <location>
        <begin position="137"/>
        <end position="156"/>
    </location>
</feature>
<feature type="region of interest" description="Disordered" evidence="1">
    <location>
        <begin position="179"/>
        <end position="204"/>
    </location>
</feature>
<proteinExistence type="predicted"/>
<feature type="compositionally biased region" description="Polar residues" evidence="1">
    <location>
        <begin position="1"/>
        <end position="13"/>
    </location>
</feature>
<evidence type="ECO:0000313" key="2">
    <source>
        <dbReference type="EMBL" id="KAL2631378.1"/>
    </source>
</evidence>
<organism evidence="2 3">
    <name type="scientific">Riccia fluitans</name>
    <dbReference type="NCBI Taxonomy" id="41844"/>
    <lineage>
        <taxon>Eukaryota</taxon>
        <taxon>Viridiplantae</taxon>
        <taxon>Streptophyta</taxon>
        <taxon>Embryophyta</taxon>
        <taxon>Marchantiophyta</taxon>
        <taxon>Marchantiopsida</taxon>
        <taxon>Marchantiidae</taxon>
        <taxon>Marchantiales</taxon>
        <taxon>Ricciaceae</taxon>
        <taxon>Riccia</taxon>
    </lineage>
</organism>
<dbReference type="AlphaFoldDB" id="A0ABD1YKY2"/>
<reference evidence="2 3" key="1">
    <citation type="submission" date="2024-09" db="EMBL/GenBank/DDBJ databases">
        <title>Chromosome-scale assembly of Riccia fluitans.</title>
        <authorList>
            <person name="Paukszto L."/>
            <person name="Sawicki J."/>
            <person name="Karawczyk K."/>
            <person name="Piernik-Szablinska J."/>
            <person name="Szczecinska M."/>
            <person name="Mazdziarz M."/>
        </authorList>
    </citation>
    <scope>NUCLEOTIDE SEQUENCE [LARGE SCALE GENOMIC DNA]</scope>
    <source>
        <strain evidence="2">Rf_01</strain>
        <tissue evidence="2">Aerial parts of the thallus</tissue>
    </source>
</reference>
<feature type="region of interest" description="Disordered" evidence="1">
    <location>
        <begin position="1"/>
        <end position="39"/>
    </location>
</feature>
<keyword evidence="3" id="KW-1185">Reference proteome</keyword>
<evidence type="ECO:0000256" key="1">
    <source>
        <dbReference type="SAM" id="MobiDB-lite"/>
    </source>
</evidence>
<protein>
    <submittedName>
        <fullName evidence="2">Uncharacterized protein</fullName>
    </submittedName>
</protein>
<feature type="region of interest" description="Disordered" evidence="1">
    <location>
        <begin position="60"/>
        <end position="116"/>
    </location>
</feature>
<feature type="compositionally biased region" description="Basic and acidic residues" evidence="1">
    <location>
        <begin position="179"/>
        <end position="195"/>
    </location>
</feature>
<accession>A0ABD1YKY2</accession>
<name>A0ABD1YKY2_9MARC</name>
<feature type="compositionally biased region" description="Low complexity" evidence="1">
    <location>
        <begin position="94"/>
        <end position="109"/>
    </location>
</feature>
<sequence length="204" mass="22611">MASVQEKTGQVVQETAAEGLDPTKVTLDEDGAPQKPEELQKSITEDVLDTKQVEALETGKGVTSGAAVQLQHRSSPLHKPSPILPFAAHDSRSQLRTTSPLRSSSPLRRASPERTRKFFQEKVQEVVRRSRYGQWDFDFSPRSGRPSADEKCPPLTVAPWGPVPAKDIFSNILRPAYEDPDGKFMRQKSQTKDAHSLPTCPLPE</sequence>
<dbReference type="EMBL" id="JBHFFA010000004">
    <property type="protein sequence ID" value="KAL2631378.1"/>
    <property type="molecule type" value="Genomic_DNA"/>
</dbReference>